<dbReference type="STRING" id="927664.SAMN05421780_101334"/>
<name>A0A1I1DTZ1_9BACT</name>
<dbReference type="PROSITE" id="PS50930">
    <property type="entry name" value="HTH_LYTTR"/>
    <property type="match status" value="1"/>
</dbReference>
<feature type="domain" description="HTH LytTR-type" evidence="3">
    <location>
        <begin position="146"/>
        <end position="255"/>
    </location>
</feature>
<dbReference type="InterPro" id="IPR007492">
    <property type="entry name" value="LytTR_DNA-bd_dom"/>
</dbReference>
<dbReference type="SUPFAM" id="SSF52172">
    <property type="entry name" value="CheY-like"/>
    <property type="match status" value="1"/>
</dbReference>
<dbReference type="FunFam" id="3.40.50.2300:FF:000361">
    <property type="entry name" value="Two-component system response regulator"/>
    <property type="match status" value="1"/>
</dbReference>
<dbReference type="EMBL" id="FOLE01000001">
    <property type="protein sequence ID" value="SFB76170.1"/>
    <property type="molecule type" value="Genomic_DNA"/>
</dbReference>
<dbReference type="GO" id="GO:0000156">
    <property type="term" value="F:phosphorelay response regulator activity"/>
    <property type="evidence" value="ECO:0007669"/>
    <property type="project" value="InterPro"/>
</dbReference>
<accession>A0A1I1DTZ1</accession>
<dbReference type="Gene3D" id="3.40.50.2300">
    <property type="match status" value="1"/>
</dbReference>
<dbReference type="Proteomes" id="UP000199514">
    <property type="component" value="Unassembled WGS sequence"/>
</dbReference>
<evidence type="ECO:0000259" key="2">
    <source>
        <dbReference type="PROSITE" id="PS50110"/>
    </source>
</evidence>
<evidence type="ECO:0000313" key="4">
    <source>
        <dbReference type="EMBL" id="SFB76170.1"/>
    </source>
</evidence>
<evidence type="ECO:0000259" key="3">
    <source>
        <dbReference type="PROSITE" id="PS50930"/>
    </source>
</evidence>
<dbReference type="OrthoDB" id="646623at2"/>
<dbReference type="SMART" id="SM00850">
    <property type="entry name" value="LytTR"/>
    <property type="match status" value="1"/>
</dbReference>
<dbReference type="InterPro" id="IPR011006">
    <property type="entry name" value="CheY-like_superfamily"/>
</dbReference>
<keyword evidence="5" id="KW-1185">Reference proteome</keyword>
<protein>
    <submittedName>
        <fullName evidence="4">Two-component system, LytT family, response regulator</fullName>
    </submittedName>
</protein>
<feature type="domain" description="Response regulatory" evidence="2">
    <location>
        <begin position="2"/>
        <end position="115"/>
    </location>
</feature>
<dbReference type="Pfam" id="PF04397">
    <property type="entry name" value="LytTR"/>
    <property type="match status" value="1"/>
</dbReference>
<dbReference type="InterPro" id="IPR001789">
    <property type="entry name" value="Sig_transdc_resp-reg_receiver"/>
</dbReference>
<dbReference type="PROSITE" id="PS50110">
    <property type="entry name" value="RESPONSE_REGULATORY"/>
    <property type="match status" value="1"/>
</dbReference>
<dbReference type="SMART" id="SM00448">
    <property type="entry name" value="REC"/>
    <property type="match status" value="1"/>
</dbReference>
<organism evidence="4 5">
    <name type="scientific">Flexibacter flexilis DSM 6793</name>
    <dbReference type="NCBI Taxonomy" id="927664"/>
    <lineage>
        <taxon>Bacteria</taxon>
        <taxon>Pseudomonadati</taxon>
        <taxon>Bacteroidota</taxon>
        <taxon>Cytophagia</taxon>
        <taxon>Cytophagales</taxon>
        <taxon>Flexibacteraceae</taxon>
        <taxon>Flexibacter</taxon>
    </lineage>
</organism>
<dbReference type="AlphaFoldDB" id="A0A1I1DTZ1"/>
<proteinExistence type="predicted"/>
<evidence type="ECO:0000313" key="5">
    <source>
        <dbReference type="Proteomes" id="UP000199514"/>
    </source>
</evidence>
<reference evidence="4 5" key="1">
    <citation type="submission" date="2016-10" db="EMBL/GenBank/DDBJ databases">
        <authorList>
            <person name="de Groot N.N."/>
        </authorList>
    </citation>
    <scope>NUCLEOTIDE SEQUENCE [LARGE SCALE GENOMIC DNA]</scope>
    <source>
        <strain evidence="4 5">DSM 6793</strain>
    </source>
</reference>
<sequence length="255" mass="29389">MRVFIIEDEAPAQRRLQKMLLEIKPDCQIIGVADSIETAIELFRSNTQVDLAFMDIELADGQSFEIFNQTQVSVPVVFTTAYDAFALRAFAVNSIDYLLKPIRPEDLQRALHKWEGLHQSNLAITPDIQAIVEAMKPQNKTYKSRFLVRLGEKYVSLVTEQIAYFTTDEKLVMAITTDNKKYPIDFSLDELEDMLDPARFFRINRQFLGQISAIQSIHNYFNGKLKLILQPPTPPDKEVVVSRERATIFKNWLDQ</sequence>
<evidence type="ECO:0000256" key="1">
    <source>
        <dbReference type="PROSITE-ProRule" id="PRU00169"/>
    </source>
</evidence>
<dbReference type="Pfam" id="PF00072">
    <property type="entry name" value="Response_reg"/>
    <property type="match status" value="1"/>
</dbReference>
<dbReference type="InterPro" id="IPR046947">
    <property type="entry name" value="LytR-like"/>
</dbReference>
<dbReference type="GO" id="GO:0003677">
    <property type="term" value="F:DNA binding"/>
    <property type="evidence" value="ECO:0007669"/>
    <property type="project" value="InterPro"/>
</dbReference>
<dbReference type="PANTHER" id="PTHR37299">
    <property type="entry name" value="TRANSCRIPTIONAL REGULATOR-RELATED"/>
    <property type="match status" value="1"/>
</dbReference>
<dbReference type="RefSeq" id="WP_091506238.1">
    <property type="nucleotide sequence ID" value="NZ_FOLE01000001.1"/>
</dbReference>
<keyword evidence="1" id="KW-0597">Phosphoprotein</keyword>
<gene>
    <name evidence="4" type="ORF">SAMN05421780_101334</name>
</gene>
<feature type="modified residue" description="4-aspartylphosphate" evidence="1">
    <location>
        <position position="55"/>
    </location>
</feature>
<dbReference type="PANTHER" id="PTHR37299:SF1">
    <property type="entry name" value="STAGE 0 SPORULATION PROTEIN A HOMOLOG"/>
    <property type="match status" value="1"/>
</dbReference>
<dbReference type="Gene3D" id="2.40.50.1020">
    <property type="entry name" value="LytTr DNA-binding domain"/>
    <property type="match status" value="1"/>
</dbReference>